<dbReference type="Proteomes" id="UP000607653">
    <property type="component" value="Unassembled WGS sequence"/>
</dbReference>
<keyword evidence="5 6" id="KW-0067">ATP-binding</keyword>
<feature type="transmembrane region" description="Helical" evidence="9">
    <location>
        <begin position="33"/>
        <end position="54"/>
    </location>
</feature>
<dbReference type="InterPro" id="IPR008271">
    <property type="entry name" value="Ser/Thr_kinase_AS"/>
</dbReference>
<dbReference type="GO" id="GO:0005524">
    <property type="term" value="F:ATP binding"/>
    <property type="evidence" value="ECO:0007669"/>
    <property type="project" value="UniProtKB-UniRule"/>
</dbReference>
<keyword evidence="9" id="KW-0812">Transmembrane</keyword>
<evidence type="ECO:0000256" key="8">
    <source>
        <dbReference type="SAM" id="MobiDB-lite"/>
    </source>
</evidence>
<evidence type="ECO:0000256" key="9">
    <source>
        <dbReference type="SAM" id="Phobius"/>
    </source>
</evidence>
<feature type="domain" description="Protein kinase" evidence="10">
    <location>
        <begin position="103"/>
        <end position="361"/>
    </location>
</feature>
<dbReference type="SUPFAM" id="SSF56112">
    <property type="entry name" value="Protein kinase-like (PK-like)"/>
    <property type="match status" value="1"/>
</dbReference>
<evidence type="ECO:0000256" key="7">
    <source>
        <dbReference type="RuleBase" id="RU000304"/>
    </source>
</evidence>
<evidence type="ECO:0000313" key="12">
    <source>
        <dbReference type="Proteomes" id="UP000607653"/>
    </source>
</evidence>
<evidence type="ECO:0000313" key="11">
    <source>
        <dbReference type="EMBL" id="DAD22013.1"/>
    </source>
</evidence>
<dbReference type="PANTHER" id="PTHR47976:SF115">
    <property type="entry name" value="RECEPTOR-LIKE SERINE_THREONINE-PROTEIN KINASE"/>
    <property type="match status" value="1"/>
</dbReference>
<evidence type="ECO:0000256" key="6">
    <source>
        <dbReference type="PROSITE-ProRule" id="PRU10141"/>
    </source>
</evidence>
<evidence type="ECO:0000259" key="10">
    <source>
        <dbReference type="PROSITE" id="PS50011"/>
    </source>
</evidence>
<comment type="similarity">
    <text evidence="7">Belongs to the protein kinase superfamily.</text>
</comment>
<dbReference type="AlphaFoldDB" id="A0A822XQR5"/>
<keyword evidence="12" id="KW-1185">Reference proteome</keyword>
<dbReference type="EMBL" id="DUZY01000001">
    <property type="protein sequence ID" value="DAD22013.1"/>
    <property type="molecule type" value="Genomic_DNA"/>
</dbReference>
<dbReference type="GO" id="GO:0004674">
    <property type="term" value="F:protein serine/threonine kinase activity"/>
    <property type="evidence" value="ECO:0007669"/>
    <property type="project" value="UniProtKB-KW"/>
</dbReference>
<keyword evidence="7" id="KW-0723">Serine/threonine-protein kinase</keyword>
<dbReference type="InterPro" id="IPR011009">
    <property type="entry name" value="Kinase-like_dom_sf"/>
</dbReference>
<dbReference type="PROSITE" id="PS50011">
    <property type="entry name" value="PROTEIN_KINASE_DOM"/>
    <property type="match status" value="1"/>
</dbReference>
<gene>
    <name evidence="11" type="ORF">HUJ06_023476</name>
</gene>
<dbReference type="Pfam" id="PF00069">
    <property type="entry name" value="Pkinase"/>
    <property type="match status" value="1"/>
</dbReference>
<dbReference type="Gene3D" id="3.30.200.20">
    <property type="entry name" value="Phosphorylase Kinase, domain 1"/>
    <property type="match status" value="1"/>
</dbReference>
<feature type="compositionally biased region" description="Polar residues" evidence="8">
    <location>
        <begin position="389"/>
        <end position="404"/>
    </location>
</feature>
<feature type="region of interest" description="Disordered" evidence="8">
    <location>
        <begin position="383"/>
        <end position="404"/>
    </location>
</feature>
<evidence type="ECO:0000256" key="3">
    <source>
        <dbReference type="ARBA" id="ARBA00022741"/>
    </source>
</evidence>
<evidence type="ECO:0000256" key="1">
    <source>
        <dbReference type="ARBA" id="ARBA00022679"/>
    </source>
</evidence>
<keyword evidence="1" id="KW-0808">Transferase</keyword>
<feature type="binding site" evidence="6">
    <location>
        <position position="131"/>
    </location>
    <ligand>
        <name>ATP</name>
        <dbReference type="ChEBI" id="CHEBI:30616"/>
    </ligand>
</feature>
<dbReference type="Gene3D" id="1.10.510.10">
    <property type="entry name" value="Transferase(Phosphotransferase) domain 1"/>
    <property type="match status" value="1"/>
</dbReference>
<evidence type="ECO:0000256" key="5">
    <source>
        <dbReference type="ARBA" id="ARBA00022840"/>
    </source>
</evidence>
<dbReference type="FunFam" id="1.10.510.10:FF:000537">
    <property type="entry name" value="Putative receptor-like protein kinase"/>
    <property type="match status" value="1"/>
</dbReference>
<dbReference type="PROSITE" id="PS00107">
    <property type="entry name" value="PROTEIN_KINASE_ATP"/>
    <property type="match status" value="1"/>
</dbReference>
<comment type="caution">
    <text evidence="11">The sequence shown here is derived from an EMBL/GenBank/DDBJ whole genome shotgun (WGS) entry which is preliminary data.</text>
</comment>
<keyword evidence="3 6" id="KW-0547">Nucleotide-binding</keyword>
<dbReference type="PROSITE" id="PS00108">
    <property type="entry name" value="PROTEIN_KINASE_ST"/>
    <property type="match status" value="1"/>
</dbReference>
<dbReference type="InterPro" id="IPR017441">
    <property type="entry name" value="Protein_kinase_ATP_BS"/>
</dbReference>
<accession>A0A822XQR5</accession>
<reference evidence="11 12" key="1">
    <citation type="journal article" date="2020" name="Mol. Biol. Evol.">
        <title>Distinct Expression and Methylation Patterns for Genes with Different Fates following a Single Whole-Genome Duplication in Flowering Plants.</title>
        <authorList>
            <person name="Shi T."/>
            <person name="Rahmani R.S."/>
            <person name="Gugger P.F."/>
            <person name="Wang M."/>
            <person name="Li H."/>
            <person name="Zhang Y."/>
            <person name="Li Z."/>
            <person name="Wang Q."/>
            <person name="Van de Peer Y."/>
            <person name="Marchal K."/>
            <person name="Chen J."/>
        </authorList>
    </citation>
    <scope>NUCLEOTIDE SEQUENCE [LARGE SCALE GENOMIC DNA]</scope>
    <source>
        <tissue evidence="11">Leaf</tissue>
    </source>
</reference>
<sequence length="418" mass="47999">MEAKKVKIIVVSVIVFLIVVLVVARVSLKLSKAFFLISGASIAGILVVFIWVYLQNRVGHHRNSLEREFSSKAIEFQVEYNFLRKVVGVPTKFRYKEIEDATNNFRAILGRGGSASIFKGILDDGTLVVVKRIEGMDRGEREFQSEVMVIANMQHVNLVRLFGYYFVPRGPWYLVYEFIHNGSVCLPWNLRYRIAIDIAKALAYLHHDCRPKILHLDLKLENILLDENFRAVVSDFELSKLMSKDESRVIMTIKSTRGYLAPEWLLENGISEKSNIYSYGMVLLEIVGRRRNVLIQSVDITQRKWSYFPRIVNQKVREGNFMEVREVRVLVYIALCCIQERDRLRPTMAHVTEMLEGRVIIDKLSETEMIVVVLLSIKEEPAGDDEEASNYTTSSPQRETQLPPTSTYSLDVLALSGR</sequence>
<dbReference type="SMART" id="SM00220">
    <property type="entry name" value="S_TKc"/>
    <property type="match status" value="1"/>
</dbReference>
<evidence type="ECO:0000256" key="4">
    <source>
        <dbReference type="ARBA" id="ARBA00022777"/>
    </source>
</evidence>
<organism evidence="11 12">
    <name type="scientific">Nelumbo nucifera</name>
    <name type="common">Sacred lotus</name>
    <dbReference type="NCBI Taxonomy" id="4432"/>
    <lineage>
        <taxon>Eukaryota</taxon>
        <taxon>Viridiplantae</taxon>
        <taxon>Streptophyta</taxon>
        <taxon>Embryophyta</taxon>
        <taxon>Tracheophyta</taxon>
        <taxon>Spermatophyta</taxon>
        <taxon>Magnoliopsida</taxon>
        <taxon>Proteales</taxon>
        <taxon>Nelumbonaceae</taxon>
        <taxon>Nelumbo</taxon>
    </lineage>
</organism>
<name>A0A822XQR5_NELNU</name>
<keyword evidence="4" id="KW-0418">Kinase</keyword>
<evidence type="ECO:0000256" key="2">
    <source>
        <dbReference type="ARBA" id="ARBA00022729"/>
    </source>
</evidence>
<keyword evidence="9" id="KW-1133">Transmembrane helix</keyword>
<dbReference type="InterPro" id="IPR051343">
    <property type="entry name" value="G-type_lectin_kinases/EP1-like"/>
</dbReference>
<dbReference type="PANTHER" id="PTHR47976">
    <property type="entry name" value="G-TYPE LECTIN S-RECEPTOR-LIKE SERINE/THREONINE-PROTEIN KINASE SD2-5"/>
    <property type="match status" value="1"/>
</dbReference>
<proteinExistence type="inferred from homology"/>
<dbReference type="InterPro" id="IPR000719">
    <property type="entry name" value="Prot_kinase_dom"/>
</dbReference>
<keyword evidence="9" id="KW-0472">Membrane</keyword>
<keyword evidence="2" id="KW-0732">Signal</keyword>
<feature type="transmembrane region" description="Helical" evidence="9">
    <location>
        <begin position="6"/>
        <end position="26"/>
    </location>
</feature>
<protein>
    <recommendedName>
        <fullName evidence="10">Protein kinase domain-containing protein</fullName>
    </recommendedName>
</protein>